<reference evidence="1 2" key="1">
    <citation type="submission" date="2023-01" db="EMBL/GenBank/DDBJ databases">
        <authorList>
            <person name="Kreplak J."/>
        </authorList>
    </citation>
    <scope>NUCLEOTIDE SEQUENCE [LARGE SCALE GENOMIC DNA]</scope>
</reference>
<name>A0AAV1AA56_VICFA</name>
<evidence type="ECO:0000313" key="1">
    <source>
        <dbReference type="EMBL" id="CAI8606408.1"/>
    </source>
</evidence>
<gene>
    <name evidence="1" type="ORF">VFH_III229080</name>
</gene>
<evidence type="ECO:0000313" key="2">
    <source>
        <dbReference type="Proteomes" id="UP001157006"/>
    </source>
</evidence>
<dbReference type="Proteomes" id="UP001157006">
    <property type="component" value="Chromosome 3"/>
</dbReference>
<dbReference type="EMBL" id="OX451738">
    <property type="protein sequence ID" value="CAI8606408.1"/>
    <property type="molecule type" value="Genomic_DNA"/>
</dbReference>
<accession>A0AAV1AA56</accession>
<keyword evidence="2" id="KW-1185">Reference proteome</keyword>
<proteinExistence type="predicted"/>
<sequence>MYNITSWYSVGNWFLIELVEQQLYLHPAETLSRLKYENSLLGVKLDQNLDASTQPDVAFPHVNFVTLANDGKPPVYWVIDTDWFILQKTSTKMIGLAERHGDLYVLQD</sequence>
<protein>
    <submittedName>
        <fullName evidence="1">Uncharacterized protein</fullName>
    </submittedName>
</protein>
<dbReference type="AlphaFoldDB" id="A0AAV1AA56"/>
<organism evidence="1 2">
    <name type="scientific">Vicia faba</name>
    <name type="common">Broad bean</name>
    <name type="synonym">Faba vulgaris</name>
    <dbReference type="NCBI Taxonomy" id="3906"/>
    <lineage>
        <taxon>Eukaryota</taxon>
        <taxon>Viridiplantae</taxon>
        <taxon>Streptophyta</taxon>
        <taxon>Embryophyta</taxon>
        <taxon>Tracheophyta</taxon>
        <taxon>Spermatophyta</taxon>
        <taxon>Magnoliopsida</taxon>
        <taxon>eudicotyledons</taxon>
        <taxon>Gunneridae</taxon>
        <taxon>Pentapetalae</taxon>
        <taxon>rosids</taxon>
        <taxon>fabids</taxon>
        <taxon>Fabales</taxon>
        <taxon>Fabaceae</taxon>
        <taxon>Papilionoideae</taxon>
        <taxon>50 kb inversion clade</taxon>
        <taxon>NPAAA clade</taxon>
        <taxon>Hologalegina</taxon>
        <taxon>IRL clade</taxon>
        <taxon>Fabeae</taxon>
        <taxon>Vicia</taxon>
    </lineage>
</organism>